<evidence type="ECO:0000313" key="1">
    <source>
        <dbReference type="EMBL" id="EHK73641.1"/>
    </source>
</evidence>
<dbReference type="Proteomes" id="UP000004038">
    <property type="component" value="Unassembled WGS sequence"/>
</dbReference>
<organism evidence="1 2">
    <name type="scientific">Sinorhizobium meliloti CCNWSX0020</name>
    <dbReference type="NCBI Taxonomy" id="1107881"/>
    <lineage>
        <taxon>Bacteria</taxon>
        <taxon>Pseudomonadati</taxon>
        <taxon>Pseudomonadota</taxon>
        <taxon>Alphaproteobacteria</taxon>
        <taxon>Hyphomicrobiales</taxon>
        <taxon>Rhizobiaceae</taxon>
        <taxon>Sinorhizobium/Ensifer group</taxon>
        <taxon>Sinorhizobium</taxon>
    </lineage>
</organism>
<reference evidence="1 2" key="1">
    <citation type="journal article" date="2012" name="J. Bacteriol.">
        <title>Draft Genome Sequence of Sinorhizobium meliloti CCNWSX0020, a Nitrogen-Fixing Symbiont with Copper Tolerance Capability Isolated from Lead-Zinc Mine Tailings.</title>
        <authorList>
            <person name="Li Z."/>
            <person name="Ma Z."/>
            <person name="Hao X."/>
            <person name="Wei G."/>
        </authorList>
    </citation>
    <scope>NUCLEOTIDE SEQUENCE [LARGE SCALE GENOMIC DNA]</scope>
    <source>
        <strain evidence="1 2">CCNWSX0020</strain>
    </source>
</reference>
<gene>
    <name evidence="1" type="ORF">SM0020_32957</name>
</gene>
<dbReference type="AlphaFoldDB" id="H0GAN2"/>
<proteinExistence type="predicted"/>
<dbReference type="EMBL" id="AGVV01000126">
    <property type="protein sequence ID" value="EHK73641.1"/>
    <property type="molecule type" value="Genomic_DNA"/>
</dbReference>
<accession>H0GAN2</accession>
<protein>
    <submittedName>
        <fullName evidence="1">Uncharacterized protein</fullName>
    </submittedName>
</protein>
<evidence type="ECO:0000313" key="2">
    <source>
        <dbReference type="Proteomes" id="UP000004038"/>
    </source>
</evidence>
<sequence>MPPRTLTYWWRGMTMSVEQRYPEIQPFLDDTTDYVNEGAEINVNGRRYLVVTQRGEEDSGQLLFEITERGLELRDSDTAIDVFQRETATPTAAGVSCGPSDANAHRDVHSQAVEQVDRFSSADGPDHGNLACVWAVRRIAHQVLGRWITRTDGTAVFDQELRACFGHTLQDDEVPAGGIIISPTETVGPRRNIGHVGLLGPHTGNGSRLIYSNSSSAARWKQNFTLESWIARYRVAKGLKVRFFPLPLRGGPIT</sequence>
<name>H0GAN2_RHIML</name>